<sequence>MVNTTQERIDRTLTALSKAVASQAAALMALENAPERALLVPDRLTGGTRQRATTALSALTDAWHWYSVLTDLAGRARALRGDRARLDARAIDELDLLLHGPVPQLGVRPAKLASRTDAALRTVRTCIDEITAAWNTHLAIVHTAEQRIATAAATAARLRLDDDAGLAIARRLLAEFAERAATDPLSLPESLSAQLAAAVAAAGSGLDELARRHDALPQALREAHELLTGIIALIEQAAADAERARGRVLRSRASLTRLPDNVLDDERHGLRTWLDRLTATAAAGRWKEASRGLDRWRELADATAISARRVAEANAAMLRTRDDLRGLLAGWQAKAVGRGVAAEPELAGLYRQARSVLYTAPTDLDRAAALVHAFGAAVDRRTSSNPGPNPEPKPGPEPRAGPGSGADSGSGSRLGADGPARSRPDGGRGPASAHNGSSARPAGKAPGRGVAATPRLILPTCRPGSDSLAPVCRQGGGRPRPPVDAGPTR</sequence>
<dbReference type="AlphaFoldDB" id="F8AXW0"/>
<evidence type="ECO:0000313" key="3">
    <source>
        <dbReference type="Proteomes" id="UP000001549"/>
    </source>
</evidence>
<dbReference type="STRING" id="656024.FsymDg_4271"/>
<protein>
    <submittedName>
        <fullName evidence="2">Uncharacterized protein</fullName>
    </submittedName>
</protein>
<reference evidence="2 3" key="1">
    <citation type="submission" date="2011-05" db="EMBL/GenBank/DDBJ databases">
        <title>Complete sequence of chromosome of Frankia symbiont of Datisca glomerata.</title>
        <authorList>
            <consortium name="US DOE Joint Genome Institute"/>
            <person name="Lucas S."/>
            <person name="Han J."/>
            <person name="Lapidus A."/>
            <person name="Cheng J.-F."/>
            <person name="Goodwin L."/>
            <person name="Pitluck S."/>
            <person name="Peters L."/>
            <person name="Mikhailova N."/>
            <person name="Chertkov O."/>
            <person name="Teshima H."/>
            <person name="Han C."/>
            <person name="Tapia R."/>
            <person name="Land M."/>
            <person name="Hauser L."/>
            <person name="Kyrpides N."/>
            <person name="Ivanova N."/>
            <person name="Pagani I."/>
            <person name="Berry A."/>
            <person name="Pawlowski K."/>
            <person name="Persson T."/>
            <person name="Vanden Heuvel B."/>
            <person name="Benson D."/>
            <person name="Woyke T."/>
        </authorList>
    </citation>
    <scope>NUCLEOTIDE SEQUENCE [LARGE SCALE GENOMIC DNA]</scope>
    <source>
        <strain evidence="3">4085684</strain>
    </source>
</reference>
<evidence type="ECO:0000313" key="2">
    <source>
        <dbReference type="EMBL" id="AEH11531.1"/>
    </source>
</evidence>
<dbReference type="HOGENOM" id="CLU_557540_0_0_11"/>
<feature type="region of interest" description="Disordered" evidence="1">
    <location>
        <begin position="379"/>
        <end position="489"/>
    </location>
</feature>
<dbReference type="Proteomes" id="UP000001549">
    <property type="component" value="Chromosome"/>
</dbReference>
<dbReference type="EMBL" id="CP002801">
    <property type="protein sequence ID" value="AEH11531.1"/>
    <property type="molecule type" value="Genomic_DNA"/>
</dbReference>
<name>F8AXW0_9ACTN</name>
<dbReference type="KEGG" id="fsy:FsymDg_4271"/>
<keyword evidence="3" id="KW-1185">Reference proteome</keyword>
<accession>F8AXW0</accession>
<feature type="compositionally biased region" description="Low complexity" evidence="1">
    <location>
        <begin position="409"/>
        <end position="418"/>
    </location>
</feature>
<organism evidence="2 3">
    <name type="scientific">Candidatus Protofrankia datiscae</name>
    <dbReference type="NCBI Taxonomy" id="2716812"/>
    <lineage>
        <taxon>Bacteria</taxon>
        <taxon>Bacillati</taxon>
        <taxon>Actinomycetota</taxon>
        <taxon>Actinomycetes</taxon>
        <taxon>Frankiales</taxon>
        <taxon>Frankiaceae</taxon>
        <taxon>Protofrankia</taxon>
    </lineage>
</organism>
<gene>
    <name evidence="2" type="ordered locus">FsymDg_4271</name>
</gene>
<dbReference type="RefSeq" id="WP_013875395.1">
    <property type="nucleotide sequence ID" value="NC_015656.1"/>
</dbReference>
<proteinExistence type="predicted"/>
<evidence type="ECO:0000256" key="1">
    <source>
        <dbReference type="SAM" id="MobiDB-lite"/>
    </source>
</evidence>
<feature type="compositionally biased region" description="Pro residues" evidence="1">
    <location>
        <begin position="479"/>
        <end position="489"/>
    </location>
</feature>
<feature type="compositionally biased region" description="Pro residues" evidence="1">
    <location>
        <begin position="387"/>
        <end position="399"/>
    </location>
</feature>